<dbReference type="GeneID" id="92760003"/>
<protein>
    <submittedName>
        <fullName evidence="1">3-methyladenine DNA glycosylase</fullName>
    </submittedName>
</protein>
<dbReference type="OrthoDB" id="9790578at2"/>
<proteinExistence type="predicted"/>
<dbReference type="AlphaFoldDB" id="A0A7T4EI17"/>
<evidence type="ECO:0000313" key="2">
    <source>
        <dbReference type="Proteomes" id="UP000596145"/>
    </source>
</evidence>
<sequence>MSRPQKVLSASEWMPLARAHEESVDTLTKAHLDRHARGEKHPVWDFIFDYYRNSPGKFRRWHPGAGIAIAGACPHANWKYYVSDGDITWCDTDAFLAKRGKTARYVANLLRATTAHTAHYDCFCLHEWAMCYKETPRHSLPLRLGSDGVVDVVDSHDIRCTHYDAFRFFTDAARSLNQTQLTRDLQPVMEQAGCLHATMDLYKWAFKMEPLISSDITVDAFLLACDARILDMQASPYDCRAFGLDPVAVETTEGKAQFVHRQRELARRGTAIRSRLLTALEAAGVDTP</sequence>
<evidence type="ECO:0000313" key="1">
    <source>
        <dbReference type="EMBL" id="QQB47756.1"/>
    </source>
</evidence>
<reference evidence="1 2" key="1">
    <citation type="submission" date="2020-12" db="EMBL/GenBank/DDBJ databases">
        <title>FDA dAtabase for Regulatory Grade micrObial Sequences (FDA-ARGOS): Supporting development and validation of Infectious Disease Dx tests.</title>
        <authorList>
            <person name="Sproer C."/>
            <person name="Gronow S."/>
            <person name="Severitt S."/>
            <person name="Schroder I."/>
            <person name="Tallon L."/>
            <person name="Sadzewicz L."/>
            <person name="Zhao X."/>
            <person name="Boylan J."/>
            <person name="Ott S."/>
            <person name="Bowen H."/>
            <person name="Vavikolanu K."/>
            <person name="Mehta A."/>
            <person name="Aluvathingal J."/>
            <person name="Nadendla S."/>
            <person name="Lowell S."/>
            <person name="Myers T."/>
            <person name="Yan Y."/>
            <person name="Sichtig H."/>
        </authorList>
    </citation>
    <scope>NUCLEOTIDE SEQUENCE [LARGE SCALE GENOMIC DNA]</scope>
    <source>
        <strain evidence="1 2">FDAARGOS_1053</strain>
    </source>
</reference>
<organism evidence="1 2">
    <name type="scientific">Corynebacterium glucuronolyticum</name>
    <dbReference type="NCBI Taxonomy" id="39791"/>
    <lineage>
        <taxon>Bacteria</taxon>
        <taxon>Bacillati</taxon>
        <taxon>Actinomycetota</taxon>
        <taxon>Actinomycetes</taxon>
        <taxon>Mycobacteriales</taxon>
        <taxon>Corynebacteriaceae</taxon>
        <taxon>Corynebacterium</taxon>
    </lineage>
</organism>
<dbReference type="EMBL" id="CP066007">
    <property type="protein sequence ID" value="QQB47756.1"/>
    <property type="molecule type" value="Genomic_DNA"/>
</dbReference>
<dbReference type="RefSeq" id="WP_084036252.1">
    <property type="nucleotide sequence ID" value="NZ_CP066007.1"/>
</dbReference>
<gene>
    <name evidence="1" type="ORF">I6I10_09895</name>
</gene>
<dbReference type="Proteomes" id="UP000596145">
    <property type="component" value="Chromosome"/>
</dbReference>
<name>A0A7T4EI17_9CORY</name>
<accession>A0A7T4EI17</accession>